<evidence type="ECO:0000313" key="3">
    <source>
        <dbReference type="Proteomes" id="UP000218542"/>
    </source>
</evidence>
<reference evidence="3" key="1">
    <citation type="journal article" date="2017" name="Environ. Microbiol. Rep.">
        <title>Genetic Diversity of Marine Anaerobic Ammonium-Oxidizing Bacteria as Revealed by Genomic and Proteomic Analyses of 'Candidatus Scalindua japonica'.</title>
        <authorList>
            <person name="Oshiki M."/>
            <person name="Mizuto K."/>
            <person name="Kimura Z."/>
            <person name="Kindaichi T."/>
            <person name="Satoh H."/>
            <person name="Okabe S."/>
        </authorList>
    </citation>
    <scope>NUCLEOTIDE SEQUENCE [LARGE SCALE GENOMIC DNA]</scope>
    <source>
        <strain evidence="3">husup-a2</strain>
    </source>
</reference>
<dbReference type="NCBIfam" id="NF033559">
    <property type="entry name" value="transpos_IS1634"/>
    <property type="match status" value="1"/>
</dbReference>
<name>A0A286TY38_9BACT</name>
<evidence type="ECO:0000259" key="1">
    <source>
        <dbReference type="Pfam" id="PF01609"/>
    </source>
</evidence>
<proteinExistence type="predicted"/>
<dbReference type="AlphaFoldDB" id="A0A286TY38"/>
<dbReference type="GO" id="GO:0003677">
    <property type="term" value="F:DNA binding"/>
    <property type="evidence" value="ECO:0007669"/>
    <property type="project" value="InterPro"/>
</dbReference>
<evidence type="ECO:0000313" key="2">
    <source>
        <dbReference type="EMBL" id="GAX60815.1"/>
    </source>
</evidence>
<dbReference type="Pfam" id="PF01609">
    <property type="entry name" value="DDE_Tnp_1"/>
    <property type="match status" value="1"/>
</dbReference>
<dbReference type="GO" id="GO:0004803">
    <property type="term" value="F:transposase activity"/>
    <property type="evidence" value="ECO:0007669"/>
    <property type="project" value="InterPro"/>
</dbReference>
<comment type="caution">
    <text evidence="2">The sequence shown here is derived from an EMBL/GenBank/DDBJ whole genome shotgun (WGS) entry which is preliminary data.</text>
</comment>
<dbReference type="GO" id="GO:0006313">
    <property type="term" value="P:DNA transposition"/>
    <property type="evidence" value="ECO:0007669"/>
    <property type="project" value="InterPro"/>
</dbReference>
<protein>
    <submittedName>
        <fullName evidence="2">Transposase IS4 family protein</fullName>
    </submittedName>
</protein>
<dbReference type="EMBL" id="BAOS01000014">
    <property type="protein sequence ID" value="GAX60815.1"/>
    <property type="molecule type" value="Genomic_DNA"/>
</dbReference>
<organism evidence="2 3">
    <name type="scientific">Candidatus Scalindua japonica</name>
    <dbReference type="NCBI Taxonomy" id="1284222"/>
    <lineage>
        <taxon>Bacteria</taxon>
        <taxon>Pseudomonadati</taxon>
        <taxon>Planctomycetota</taxon>
        <taxon>Candidatus Brocadiia</taxon>
        <taxon>Candidatus Brocadiales</taxon>
        <taxon>Candidatus Scalinduaceae</taxon>
        <taxon>Candidatus Scalindua</taxon>
    </lineage>
</organism>
<dbReference type="InterPro" id="IPR002559">
    <property type="entry name" value="Transposase_11"/>
</dbReference>
<gene>
    <name evidence="2" type="ORF">SCALIN_C14_0081</name>
</gene>
<dbReference type="RefSeq" id="WP_096894210.1">
    <property type="nucleotide sequence ID" value="NZ_BAOS01000014.1"/>
</dbReference>
<dbReference type="InterPro" id="IPR012337">
    <property type="entry name" value="RNaseH-like_sf"/>
</dbReference>
<dbReference type="SUPFAM" id="SSF53098">
    <property type="entry name" value="Ribonuclease H-like"/>
    <property type="match status" value="1"/>
</dbReference>
<accession>A0A286TY38</accession>
<dbReference type="Proteomes" id="UP000218542">
    <property type="component" value="Unassembled WGS sequence"/>
</dbReference>
<dbReference type="OrthoDB" id="229863at2"/>
<feature type="domain" description="Transposase IS4-like" evidence="1">
    <location>
        <begin position="226"/>
        <end position="511"/>
    </location>
</feature>
<dbReference type="InterPro" id="IPR047654">
    <property type="entry name" value="IS1634_transpos"/>
</dbReference>
<keyword evidence="3" id="KW-1185">Reference proteome</keyword>
<dbReference type="PANTHER" id="PTHR34614:SF2">
    <property type="entry name" value="TRANSPOSASE IS4-LIKE DOMAIN-CONTAINING PROTEIN"/>
    <property type="match status" value="1"/>
</dbReference>
<dbReference type="PANTHER" id="PTHR34614">
    <property type="match status" value="1"/>
</dbReference>
<sequence>MFLRCNERFKNGKNHRYWNIVENKRTSSGRIVQRQVLYLGEISDNQQDTWRKAIEVFEDGQEQPRQMHLFPQDTLSPSHNETQNAIHVKLNELQIKNPRQWGACWLFCELWDLLELDQFWSGKLLPGRKGTRWLNVFKTLTAYRLIDPGSEWRLHRLWYEQSAMADLLGEDYGLVQKDKLYRCLDKLVEHKEDLFSFLRQRWHNMFNARFDILLYDLTSTYFECDPPGAGLRKFGYSRDKRSDCVQVVIALIVTPEGFPLAYEVMPGNTKDSNTLEMFLQKVEGQYGKSNRTWLMDRGIPTDETIEKMKGSEYPIKYLIGTPKGRLTKLEKKFLDKPWEEVRDKVKVKLLKDDGELYVLVESADRVNKERAMRRRRLRKLLERLKQLQDQSNSRDKLLLKIGAAKKEAGRAYSLVKINLPDAKEVVNKETFTFSLDKDKLRKVMRKEGKYLLRSNLTATDPGLLWKQYMLLGEVEQAFKEMKGDLLIRPIHHQKDTRIEAHIFVAFQAYCLNVTLKQRLKWLAPGLTPRAVIEKFKKMQMLDVHFPTTDGKQLVLTRYTQPEKEHKMLLSQMKFNLPKQPPPKITSNLEAIVK</sequence>